<gene>
    <name evidence="1" type="ORF">BDV96DRAFT_568081</name>
</gene>
<sequence>MLFELDIQWYILTRCPPCMLGDDARSFVNPRPSRSKYLSFFHASSAFRYLPKITHSDGSNTSTHHDHASPSKSTLDPIFIRPTMPCPKLATYIRVNDHRCLATPIPISLHTTFKCFLSPIPANASHICNFHQEPSTRFASGPIQDTLRTALSSQ</sequence>
<accession>A0A6A5ZMN9</accession>
<dbReference type="EMBL" id="ML977315">
    <property type="protein sequence ID" value="KAF2119718.1"/>
    <property type="molecule type" value="Genomic_DNA"/>
</dbReference>
<organism evidence="1 2">
    <name type="scientific">Lophiotrema nucula</name>
    <dbReference type="NCBI Taxonomy" id="690887"/>
    <lineage>
        <taxon>Eukaryota</taxon>
        <taxon>Fungi</taxon>
        <taxon>Dikarya</taxon>
        <taxon>Ascomycota</taxon>
        <taxon>Pezizomycotina</taxon>
        <taxon>Dothideomycetes</taxon>
        <taxon>Pleosporomycetidae</taxon>
        <taxon>Pleosporales</taxon>
        <taxon>Lophiotremataceae</taxon>
        <taxon>Lophiotrema</taxon>
    </lineage>
</organism>
<feature type="non-terminal residue" evidence="1">
    <location>
        <position position="1"/>
    </location>
</feature>
<proteinExistence type="predicted"/>
<evidence type="ECO:0000313" key="1">
    <source>
        <dbReference type="EMBL" id="KAF2119718.1"/>
    </source>
</evidence>
<name>A0A6A5ZMN9_9PLEO</name>
<dbReference type="Proteomes" id="UP000799770">
    <property type="component" value="Unassembled WGS sequence"/>
</dbReference>
<reference evidence="1" key="1">
    <citation type="journal article" date="2020" name="Stud. Mycol.">
        <title>101 Dothideomycetes genomes: a test case for predicting lifestyles and emergence of pathogens.</title>
        <authorList>
            <person name="Haridas S."/>
            <person name="Albert R."/>
            <person name="Binder M."/>
            <person name="Bloem J."/>
            <person name="Labutti K."/>
            <person name="Salamov A."/>
            <person name="Andreopoulos B."/>
            <person name="Baker S."/>
            <person name="Barry K."/>
            <person name="Bills G."/>
            <person name="Bluhm B."/>
            <person name="Cannon C."/>
            <person name="Castanera R."/>
            <person name="Culley D."/>
            <person name="Daum C."/>
            <person name="Ezra D."/>
            <person name="Gonzalez J."/>
            <person name="Henrissat B."/>
            <person name="Kuo A."/>
            <person name="Liang C."/>
            <person name="Lipzen A."/>
            <person name="Lutzoni F."/>
            <person name="Magnuson J."/>
            <person name="Mondo S."/>
            <person name="Nolan M."/>
            <person name="Ohm R."/>
            <person name="Pangilinan J."/>
            <person name="Park H.-J."/>
            <person name="Ramirez L."/>
            <person name="Alfaro M."/>
            <person name="Sun H."/>
            <person name="Tritt A."/>
            <person name="Yoshinaga Y."/>
            <person name="Zwiers L.-H."/>
            <person name="Turgeon B."/>
            <person name="Goodwin S."/>
            <person name="Spatafora J."/>
            <person name="Crous P."/>
            <person name="Grigoriev I."/>
        </authorList>
    </citation>
    <scope>NUCLEOTIDE SEQUENCE</scope>
    <source>
        <strain evidence="1">CBS 627.86</strain>
    </source>
</reference>
<protein>
    <submittedName>
        <fullName evidence="1">Uncharacterized protein</fullName>
    </submittedName>
</protein>
<evidence type="ECO:0000313" key="2">
    <source>
        <dbReference type="Proteomes" id="UP000799770"/>
    </source>
</evidence>
<keyword evidence="2" id="KW-1185">Reference proteome</keyword>
<dbReference type="AlphaFoldDB" id="A0A6A5ZMN9"/>